<protein>
    <submittedName>
        <fullName evidence="1">Uncharacterized protein</fullName>
    </submittedName>
</protein>
<sequence>MTDVQSRLEETRAVRHVAEPTSLPVFRSVTRIWHFPSGDALLELADHRDCLLPNVDRVDVPASERERVGDAVALDTETAVRVSEEQGRVIIKEFDKKIIL</sequence>
<evidence type="ECO:0000313" key="1">
    <source>
        <dbReference type="EMBL" id="GGN94778.1"/>
    </source>
</evidence>
<gene>
    <name evidence="1" type="ORF">GCM10009030_21440</name>
</gene>
<dbReference type="AlphaFoldDB" id="A0A830GNB0"/>
<reference evidence="1" key="1">
    <citation type="journal article" date="2014" name="Int. J. Syst. Evol. Microbiol.">
        <title>Complete genome sequence of Corynebacterium casei LMG S-19264T (=DSM 44701T), isolated from a smear-ripened cheese.</title>
        <authorList>
            <consortium name="US DOE Joint Genome Institute (JGI-PGF)"/>
            <person name="Walter F."/>
            <person name="Albersmeier A."/>
            <person name="Kalinowski J."/>
            <person name="Ruckert C."/>
        </authorList>
    </citation>
    <scope>NUCLEOTIDE SEQUENCE</scope>
    <source>
        <strain evidence="1">JCM 17820</strain>
    </source>
</reference>
<reference evidence="1" key="2">
    <citation type="submission" date="2020-09" db="EMBL/GenBank/DDBJ databases">
        <authorList>
            <person name="Sun Q."/>
            <person name="Ohkuma M."/>
        </authorList>
    </citation>
    <scope>NUCLEOTIDE SEQUENCE</scope>
    <source>
        <strain evidence="1">JCM 17820</strain>
    </source>
</reference>
<proteinExistence type="predicted"/>
<evidence type="ECO:0000313" key="2">
    <source>
        <dbReference type="Proteomes" id="UP000605784"/>
    </source>
</evidence>
<dbReference type="Proteomes" id="UP000605784">
    <property type="component" value="Unassembled WGS sequence"/>
</dbReference>
<comment type="caution">
    <text evidence="1">The sequence shown here is derived from an EMBL/GenBank/DDBJ whole genome shotgun (WGS) entry which is preliminary data.</text>
</comment>
<organism evidence="1 2">
    <name type="scientific">Haloarcula pellucida</name>
    <dbReference type="NCBI Taxonomy" id="1427151"/>
    <lineage>
        <taxon>Archaea</taxon>
        <taxon>Methanobacteriati</taxon>
        <taxon>Methanobacteriota</taxon>
        <taxon>Stenosarchaea group</taxon>
        <taxon>Halobacteria</taxon>
        <taxon>Halobacteriales</taxon>
        <taxon>Haloarculaceae</taxon>
        <taxon>Haloarcula</taxon>
    </lineage>
</organism>
<accession>A0A830GNB0</accession>
<name>A0A830GNB0_9EURY</name>
<dbReference type="EMBL" id="BMOU01000003">
    <property type="protein sequence ID" value="GGN94778.1"/>
    <property type="molecule type" value="Genomic_DNA"/>
</dbReference>
<keyword evidence="2" id="KW-1185">Reference proteome</keyword>
<dbReference type="RefSeq" id="WP_188997328.1">
    <property type="nucleotide sequence ID" value="NZ_BMOU01000003.1"/>
</dbReference>